<dbReference type="CDD" id="cd06222">
    <property type="entry name" value="RNase_H_like"/>
    <property type="match status" value="1"/>
</dbReference>
<dbReference type="AlphaFoldDB" id="A0A835DQH4"/>
<proteinExistence type="predicted"/>
<keyword evidence="3" id="KW-1185">Reference proteome</keyword>
<feature type="region of interest" description="Disordered" evidence="1">
    <location>
        <begin position="1"/>
        <end position="29"/>
    </location>
</feature>
<organism evidence="2 3">
    <name type="scientific">Tetracentron sinense</name>
    <name type="common">Spur-leaf</name>
    <dbReference type="NCBI Taxonomy" id="13715"/>
    <lineage>
        <taxon>Eukaryota</taxon>
        <taxon>Viridiplantae</taxon>
        <taxon>Streptophyta</taxon>
        <taxon>Embryophyta</taxon>
        <taxon>Tracheophyta</taxon>
        <taxon>Spermatophyta</taxon>
        <taxon>Magnoliopsida</taxon>
        <taxon>Trochodendrales</taxon>
        <taxon>Trochodendraceae</taxon>
        <taxon>Tetracentron</taxon>
    </lineage>
</organism>
<comment type="caution">
    <text evidence="2">The sequence shown here is derived from an EMBL/GenBank/DDBJ whole genome shotgun (WGS) entry which is preliminary data.</text>
</comment>
<name>A0A835DQH4_TETSI</name>
<dbReference type="Proteomes" id="UP000655225">
    <property type="component" value="Unassembled WGS sequence"/>
</dbReference>
<reference evidence="2 3" key="1">
    <citation type="submission" date="2020-04" db="EMBL/GenBank/DDBJ databases">
        <title>Plant Genome Project.</title>
        <authorList>
            <person name="Zhang R.-G."/>
        </authorList>
    </citation>
    <scope>NUCLEOTIDE SEQUENCE [LARGE SCALE GENOMIC DNA]</scope>
    <source>
        <strain evidence="2">YNK0</strain>
        <tissue evidence="2">Leaf</tissue>
    </source>
</reference>
<dbReference type="EMBL" id="JABCRI010000003">
    <property type="protein sequence ID" value="KAF8409099.1"/>
    <property type="molecule type" value="Genomic_DNA"/>
</dbReference>
<dbReference type="InterPro" id="IPR044730">
    <property type="entry name" value="RNase_H-like_dom_plant"/>
</dbReference>
<evidence type="ECO:0000313" key="3">
    <source>
        <dbReference type="Proteomes" id="UP000655225"/>
    </source>
</evidence>
<protein>
    <submittedName>
        <fullName evidence="2">Uncharacterized protein</fullName>
    </submittedName>
</protein>
<evidence type="ECO:0000256" key="1">
    <source>
        <dbReference type="SAM" id="MobiDB-lite"/>
    </source>
</evidence>
<feature type="compositionally biased region" description="Polar residues" evidence="1">
    <location>
        <begin position="1"/>
        <end position="16"/>
    </location>
</feature>
<accession>A0A835DQH4</accession>
<gene>
    <name evidence="2" type="ORF">HHK36_005172</name>
</gene>
<evidence type="ECO:0000313" key="2">
    <source>
        <dbReference type="EMBL" id="KAF8409099.1"/>
    </source>
</evidence>
<sequence length="126" mass="14075">MCNSASWHTHPNSKLEPTNLIPHHKKKPRPPVEDLAIRLGLLIALRWKLSYVPILSDAKAIVDAINLGATVILTIGNFVQDVIQMLRIFTQQGPSCYISIVYNPRHGTVSAHRLARATIWAYVAMV</sequence>